<reference evidence="1" key="1">
    <citation type="submission" date="2023-10" db="EMBL/GenBank/DDBJ databases">
        <authorList>
            <person name="Chen Y."/>
            <person name="Shah S."/>
            <person name="Dougan E. K."/>
            <person name="Thang M."/>
            <person name="Chan C."/>
        </authorList>
    </citation>
    <scope>NUCLEOTIDE SEQUENCE [LARGE SCALE GENOMIC DNA]</scope>
</reference>
<sequence length="109" mass="11698">MAGGIRGRLGSGASLALASRPIPMDWQGRPGVSESSPVCRFGKGRLLELGPEFTVLLLRALAILELWFLRIMICIIQKRHFIEGGPSPVFPSGSSKCCLAPLAGKRARP</sequence>
<name>A0ABN9TRW2_9DINO</name>
<evidence type="ECO:0000313" key="2">
    <source>
        <dbReference type="Proteomes" id="UP001189429"/>
    </source>
</evidence>
<dbReference type="Proteomes" id="UP001189429">
    <property type="component" value="Unassembled WGS sequence"/>
</dbReference>
<comment type="caution">
    <text evidence="1">The sequence shown here is derived from an EMBL/GenBank/DDBJ whole genome shotgun (WGS) entry which is preliminary data.</text>
</comment>
<evidence type="ECO:0000313" key="1">
    <source>
        <dbReference type="EMBL" id="CAK0847961.1"/>
    </source>
</evidence>
<accession>A0ABN9TRW2</accession>
<keyword evidence="2" id="KW-1185">Reference proteome</keyword>
<dbReference type="EMBL" id="CAUYUJ010014948">
    <property type="protein sequence ID" value="CAK0847961.1"/>
    <property type="molecule type" value="Genomic_DNA"/>
</dbReference>
<proteinExistence type="predicted"/>
<gene>
    <name evidence="1" type="ORF">PCOR1329_LOCUS41032</name>
</gene>
<organism evidence="1 2">
    <name type="scientific">Prorocentrum cordatum</name>
    <dbReference type="NCBI Taxonomy" id="2364126"/>
    <lineage>
        <taxon>Eukaryota</taxon>
        <taxon>Sar</taxon>
        <taxon>Alveolata</taxon>
        <taxon>Dinophyceae</taxon>
        <taxon>Prorocentrales</taxon>
        <taxon>Prorocentraceae</taxon>
        <taxon>Prorocentrum</taxon>
    </lineage>
</organism>
<protein>
    <submittedName>
        <fullName evidence="1">Uncharacterized protein</fullName>
    </submittedName>
</protein>